<dbReference type="EMBL" id="AC105132">
    <property type="status" value="NOT_ANNOTATED_CDS"/>
    <property type="molecule type" value="Genomic_DNA"/>
</dbReference>
<dbReference type="Gene3D" id="2.20.100.10">
    <property type="entry name" value="Thrombospondin type-1 (TSP1) repeat"/>
    <property type="match status" value="1"/>
</dbReference>
<dbReference type="AlphaFoldDB" id="A0A087X1T0"/>
<dbReference type="HGNC" id="HGNC:25835">
    <property type="gene designation" value="THSD4"/>
</dbReference>
<dbReference type="EMBL" id="AC068181">
    <property type="status" value="NOT_ANNOTATED_CDS"/>
    <property type="molecule type" value="Genomic_DNA"/>
</dbReference>
<accession>A0A087X1T0</accession>
<feature type="chain" id="PRO_5001832208" evidence="2">
    <location>
        <begin position="26"/>
        <end position="101"/>
    </location>
</feature>
<dbReference type="Ensembl" id="ENST00000620694.1">
    <property type="protein sequence ID" value="ENSP00000484438.1"/>
    <property type="gene ID" value="ENSG00000187720.15"/>
</dbReference>
<dbReference type="EMBL" id="AC064799">
    <property type="status" value="NOT_ANNOTATED_CDS"/>
    <property type="molecule type" value="Genomic_DNA"/>
</dbReference>
<reference evidence="3" key="5">
    <citation type="submission" date="2025-09" db="UniProtKB">
        <authorList>
            <consortium name="Ensembl"/>
        </authorList>
    </citation>
    <scope>IDENTIFICATION</scope>
</reference>
<dbReference type="EMBL" id="AC104943">
    <property type="status" value="NOT_ANNOTATED_CDS"/>
    <property type="molecule type" value="Genomic_DNA"/>
</dbReference>
<dbReference type="ExpressionAtlas" id="A0A087X1T0">
    <property type="expression patterns" value="baseline and differential"/>
</dbReference>
<dbReference type="UCSC" id="uc059kxj.1">
    <property type="organism name" value="human"/>
</dbReference>
<name>A0A087X1T0_HUMAN</name>
<dbReference type="InterPro" id="IPR036383">
    <property type="entry name" value="TSP1_rpt_sf"/>
</dbReference>
<dbReference type="HOGENOM" id="CLU_2297990_0_0_1"/>
<dbReference type="OMA" id="SQRRCMH"/>
<dbReference type="EMBL" id="AC015711">
    <property type="status" value="NOT_ANNOTATED_CDS"/>
    <property type="molecule type" value="Genomic_DNA"/>
</dbReference>
<proteinExistence type="evidence at protein level"/>
<dbReference type="GeneTree" id="ENSGT00940000156594"/>
<feature type="signal peptide" evidence="2">
    <location>
        <begin position="1"/>
        <end position="25"/>
    </location>
</feature>
<dbReference type="VEuPathDB" id="HostDB:ENSG00000187720"/>
<evidence type="ECO:0000313" key="3">
    <source>
        <dbReference type="Ensembl" id="ENSP00000484438.1"/>
    </source>
</evidence>
<evidence type="ECO:0007829" key="5">
    <source>
        <dbReference type="PeptideAtlas" id="A0A087X1T0"/>
    </source>
</evidence>
<reference evidence="3" key="4">
    <citation type="submission" date="2025-08" db="UniProtKB">
        <authorList>
            <consortium name="Ensembl"/>
        </authorList>
    </citation>
    <scope>IDENTIFICATION</scope>
</reference>
<evidence type="ECO:0000313" key="4">
    <source>
        <dbReference type="Proteomes" id="UP000005640"/>
    </source>
</evidence>
<dbReference type="Antibodypedia" id="26512">
    <property type="antibodies" value="10 antibodies from 8 providers"/>
</dbReference>
<dbReference type="EMBL" id="AC108861">
    <property type="status" value="NOT_ANNOTATED_CDS"/>
    <property type="molecule type" value="Genomic_DNA"/>
</dbReference>
<dbReference type="EMBL" id="AC026636">
    <property type="status" value="NOT_ANNOTATED_CDS"/>
    <property type="molecule type" value="Genomic_DNA"/>
</dbReference>
<keyword evidence="2" id="KW-0732">Signal</keyword>
<sequence>MVSHFMGSLSVLCFLLLLGFQFVCPQPSTQHRKVPQRMAAEGAPEDDGGGGAPGVWGAWGPWSACSRSCSGGVMEQTRPCLPRSYRLRGGQRPGAPARAFA</sequence>
<dbReference type="EMBL" id="AC104938">
    <property type="status" value="NOT_ANNOTATED_CDS"/>
    <property type="molecule type" value="Genomic_DNA"/>
</dbReference>
<dbReference type="InterPro" id="IPR000884">
    <property type="entry name" value="TSP1_rpt"/>
</dbReference>
<dbReference type="SUPFAM" id="SSF82895">
    <property type="entry name" value="TSP-1 type 1 repeat"/>
    <property type="match status" value="1"/>
</dbReference>
<dbReference type="Pfam" id="PF00090">
    <property type="entry name" value="TSP_1"/>
    <property type="match status" value="1"/>
</dbReference>
<dbReference type="Proteomes" id="UP000005640">
    <property type="component" value="Chromosome 15"/>
</dbReference>
<protein>
    <submittedName>
        <fullName evidence="3">Thrombospondin type 1 domain containing 4</fullName>
    </submittedName>
</protein>
<dbReference type="SMR" id="A0A087X1T0"/>
<dbReference type="OpenTargets" id="ENSG00000187720"/>
<dbReference type="FunFam" id="2.20.100.10:FF:000171">
    <property type="entry name" value="Thrombospondin type 1 domain containing 4"/>
    <property type="match status" value="1"/>
</dbReference>
<dbReference type="OrthoDB" id="10062690at2759"/>
<keyword evidence="5" id="KW-1267">Proteomics identification</keyword>
<organism evidence="3 4">
    <name type="scientific">Homo sapiens</name>
    <name type="common">Human</name>
    <dbReference type="NCBI Taxonomy" id="9606"/>
    <lineage>
        <taxon>Eukaryota</taxon>
        <taxon>Metazoa</taxon>
        <taxon>Chordata</taxon>
        <taxon>Craniata</taxon>
        <taxon>Vertebrata</taxon>
        <taxon>Euteleostomi</taxon>
        <taxon>Mammalia</taxon>
        <taxon>Eutheria</taxon>
        <taxon>Euarchontoglires</taxon>
        <taxon>Primates</taxon>
        <taxon>Haplorrhini</taxon>
        <taxon>Catarrhini</taxon>
        <taxon>Hominidae</taxon>
        <taxon>Homo</taxon>
    </lineage>
</organism>
<reference evidence="3 4" key="1">
    <citation type="journal article" date="2001" name="Nature">
        <title>Initial sequencing and analysis of the human genome.</title>
        <authorList>
            <consortium name="International Human Genome Sequencing Consortium"/>
            <person name="Lander E.S."/>
            <person name="Linton L.M."/>
            <person name="Birren B."/>
            <person name="Nusbaum C."/>
            <person name="Zody M.C."/>
            <person name="Baldwin J."/>
            <person name="Devon K."/>
            <person name="Dewar K."/>
            <person name="Doyle M."/>
            <person name="FitzHugh W."/>
            <person name="Funke R."/>
            <person name="Gage D."/>
            <person name="Harris K."/>
            <person name="Heaford A."/>
            <person name="Howland J."/>
            <person name="Kann L."/>
            <person name="Lehoczky J."/>
            <person name="LeVine R."/>
            <person name="McEwan P."/>
            <person name="McKernan K."/>
            <person name="Meldrim J."/>
            <person name="Mesirov J.P."/>
            <person name="Miranda C."/>
            <person name="Morris W."/>
            <person name="Naylor J."/>
            <person name="Raymond C."/>
            <person name="Rosetti M."/>
            <person name="Santos R."/>
            <person name="Sheridan A."/>
            <person name="Sougnez C."/>
            <person name="Stange-Thomann N."/>
            <person name="Stojanovic N."/>
            <person name="Subramanian A."/>
            <person name="Wyman D."/>
            <person name="Rogers J."/>
            <person name="Sulston J."/>
            <person name="Ainscough R."/>
            <person name="Beck S."/>
            <person name="Bentley D."/>
            <person name="Burton J."/>
            <person name="Clee C."/>
            <person name="Carter N."/>
            <person name="Coulson A."/>
            <person name="Deadman R."/>
            <person name="Deloukas P."/>
            <person name="Dunham A."/>
            <person name="Dunham I."/>
            <person name="Durbin R."/>
            <person name="French L."/>
            <person name="Grafham D."/>
            <person name="Gregory S."/>
            <person name="Hubbard T."/>
            <person name="Humphray S."/>
            <person name="Hunt A."/>
            <person name="Jones M."/>
            <person name="Lloyd C."/>
            <person name="McMurray A."/>
            <person name="Matthews L."/>
            <person name="Mercer S."/>
            <person name="Milne S."/>
            <person name="Mullikin J.C."/>
            <person name="Mungall A."/>
            <person name="Plumb R."/>
            <person name="Ross M."/>
            <person name="Shownkeen R."/>
            <person name="Sims S."/>
            <person name="Waterston R.H."/>
            <person name="Wilson R.K."/>
            <person name="Hillier L.W."/>
            <person name="McPherson J.D."/>
            <person name="Marra M.A."/>
            <person name="Mardis E.R."/>
            <person name="Fulton L.A."/>
            <person name="Chinwalla A.T."/>
            <person name="Pepin K.H."/>
            <person name="Gish W.R."/>
            <person name="Chissoe S.L."/>
            <person name="Wendl M.C."/>
            <person name="Delehaunty K.D."/>
            <person name="Miner T.L."/>
            <person name="Delehaunty A."/>
            <person name="Kramer J.B."/>
            <person name="Cook L.L."/>
            <person name="Fulton R.S."/>
            <person name="Johnson D.L."/>
            <person name="Minx P.J."/>
            <person name="Clifton S.W."/>
            <person name="Hawkins T."/>
            <person name="Branscomb E."/>
            <person name="Predki P."/>
            <person name="Richardson P."/>
            <person name="Wenning S."/>
            <person name="Slezak T."/>
            <person name="Doggett N."/>
            <person name="Cheng J.F."/>
            <person name="Olsen A."/>
            <person name="Lucas S."/>
            <person name="Elkin C."/>
            <person name="Uberbacher E."/>
            <person name="Frazier M."/>
            <person name="Gibbs R.A."/>
            <person name="Muzny D.M."/>
            <person name="Scherer S.E."/>
            <person name="Bouck J.B."/>
            <person name="Sodergren E.J."/>
            <person name="Worley K.C."/>
            <person name="Rives C.M."/>
            <person name="Gorrell J.H."/>
            <person name="Metzker M.L."/>
            <person name="Naylor S.L."/>
            <person name="Kucherlapati R.S."/>
            <person name="Nelson D.L."/>
            <person name="Weinstock G.M."/>
            <person name="Sakaki Y."/>
            <person name="Fujiyama A."/>
            <person name="Hattori M."/>
            <person name="Yada T."/>
            <person name="Toyoda A."/>
            <person name="Itoh T."/>
            <person name="Kawagoe C."/>
            <person name="Watanabe H."/>
            <person name="Totoki Y."/>
            <person name="Taylor T."/>
            <person name="Weissenbach J."/>
            <person name="Heilig R."/>
            <person name="Saurin W."/>
            <person name="Artiguenave F."/>
            <person name="Brottier P."/>
            <person name="Bruls T."/>
            <person name="Pelletier E."/>
            <person name="Robert C."/>
            <person name="Wincker P."/>
            <person name="Smith D.R."/>
            <person name="Doucette-Stamm L."/>
            <person name="Rubenfield M."/>
            <person name="Weinstock K."/>
            <person name="Lee H.M."/>
            <person name="Dubois J."/>
            <person name="Rosenthal A."/>
            <person name="Platzer M."/>
            <person name="Nyakatura G."/>
            <person name="Taudien S."/>
            <person name="Rump A."/>
            <person name="Yang H."/>
            <person name="Yu J."/>
            <person name="Wang J."/>
            <person name="Huang G."/>
            <person name="Gu J."/>
            <person name="Hood L."/>
            <person name="Rowen L."/>
            <person name="Madan A."/>
            <person name="Qin S."/>
            <person name="Davis R.W."/>
            <person name="Federspiel N.A."/>
            <person name="Abola A.P."/>
            <person name="Proctor M.J."/>
            <person name="Myers R.M."/>
            <person name="Schmutz J."/>
            <person name="Dickson M."/>
            <person name="Grimwood J."/>
            <person name="Cox D.R."/>
            <person name="Olson M.V."/>
            <person name="Kaul R."/>
            <person name="Raymond C."/>
            <person name="Shimizu N."/>
            <person name="Kawasaki K."/>
            <person name="Minoshima S."/>
            <person name="Evans G.A."/>
            <person name="Athanasiou M."/>
            <person name="Schultz R."/>
            <person name="Roe B.A."/>
            <person name="Chen F."/>
            <person name="Pan H."/>
            <person name="Ramser J."/>
            <person name="Lehrach H."/>
            <person name="Reinhardt R."/>
            <person name="McCombie W.R."/>
            <person name="de la Bastide M."/>
            <person name="Dedhia N."/>
            <person name="Blocker H."/>
            <person name="Hornischer K."/>
            <person name="Nordsiek G."/>
            <person name="Agarwala R."/>
            <person name="Aravind L."/>
            <person name="Bailey J.A."/>
            <person name="Bateman A."/>
            <person name="Batzoglou S."/>
            <person name="Birney E."/>
            <person name="Bork P."/>
            <person name="Brown D.G."/>
            <person name="Burge C.B."/>
            <person name="Cerutti L."/>
            <person name="Chen H.C."/>
            <person name="Church D."/>
            <person name="Clamp M."/>
            <person name="Copley R.R."/>
            <person name="Doerks T."/>
            <person name="Eddy S.R."/>
            <person name="Eichler E.E."/>
            <person name="Furey T.S."/>
            <person name="Galagan J."/>
            <person name="Gilbert J.G."/>
            <person name="Harmon C."/>
            <person name="Hayashizaki Y."/>
            <person name="Haussler D."/>
            <person name="Hermjakob H."/>
            <person name="Hokamp K."/>
            <person name="Jang W."/>
            <person name="Johnson L.S."/>
            <person name="Jones T.A."/>
            <person name="Kasif S."/>
            <person name="Kaspryzk A."/>
            <person name="Kennedy S."/>
            <person name="Kent W.J."/>
            <person name="Kitts P."/>
            <person name="Koonin E.V."/>
            <person name="Korf I."/>
            <person name="Kulp D."/>
            <person name="Lancet D."/>
            <person name="Lowe T.M."/>
            <person name="McLysaght A."/>
            <person name="Mikkelsen T."/>
            <person name="Moran J.V."/>
            <person name="Mulder N."/>
            <person name="Pollara V.J."/>
            <person name="Ponting C.P."/>
            <person name="Schuler G."/>
            <person name="Schultz J."/>
            <person name="Slater G."/>
            <person name="Smit A.F."/>
            <person name="Stupka E."/>
            <person name="Szustakowski J."/>
            <person name="Thierry-Mieg D."/>
            <person name="Thierry-Mieg J."/>
            <person name="Wagner L."/>
            <person name="Wallis J."/>
            <person name="Wheeler R."/>
            <person name="Williams A."/>
            <person name="Wolf Y.I."/>
            <person name="Wolfe K.H."/>
            <person name="Yang S.P."/>
            <person name="Yeh R.F."/>
            <person name="Collins F."/>
            <person name="Guyer M.S."/>
            <person name="Peterson J."/>
            <person name="Felsenfeld A."/>
            <person name="Wetterstrand K.A."/>
            <person name="Patrinos A."/>
            <person name="Morgan M.J."/>
            <person name="de Jong P."/>
            <person name="Catanese J.J."/>
            <person name="Osoegawa K."/>
            <person name="Shizuya H."/>
            <person name="Choi S."/>
            <person name="Chen Y.J."/>
        </authorList>
    </citation>
    <scope>NUCLEOTIDE SEQUENCE [LARGE SCALE GENOMIC DNA]</scope>
</reference>
<dbReference type="ChiTaRS" id="THSD4">
    <property type="organism name" value="human"/>
</dbReference>
<evidence type="ECO:0000256" key="2">
    <source>
        <dbReference type="SAM" id="SignalP"/>
    </source>
</evidence>
<dbReference type="PROSITE" id="PS50092">
    <property type="entry name" value="TSP1"/>
    <property type="match status" value="1"/>
</dbReference>
<reference evidence="3 4" key="2">
    <citation type="journal article" date="2004" name="Nature">
        <title>Finishing the euchromatic sequence of the human genome.</title>
        <authorList>
            <consortium name="International Human Genome Sequencing Consortium"/>
        </authorList>
    </citation>
    <scope>NUCLEOTIDE SEQUENCE [LARGE SCALE GENOMIC DNA]</scope>
</reference>
<gene>
    <name evidence="3" type="primary">THSD4</name>
</gene>
<feature type="non-terminal residue" evidence="3">
    <location>
        <position position="101"/>
    </location>
</feature>
<feature type="region of interest" description="Disordered" evidence="1">
    <location>
        <begin position="34"/>
        <end position="53"/>
    </location>
</feature>
<reference evidence="3 4" key="3">
    <citation type="journal article" date="2006" name="Nature">
        <title>Analysis of the DNA sequence and duplication history of human chromosome 15.</title>
        <authorList>
            <person name="Zody M.C."/>
            <person name="Garber M."/>
            <person name="Sharpe T."/>
            <person name="Young S.K."/>
            <person name="Rowen L."/>
            <person name="O'Neill K."/>
            <person name="Whittaker C.A."/>
            <person name="Kamal M."/>
            <person name="Chang J.L."/>
            <person name="Cuomo C.A."/>
            <person name="Dewar K."/>
            <person name="FitzGerald M.G."/>
            <person name="Kodira C.D."/>
            <person name="Madan A."/>
            <person name="Qin S."/>
            <person name="Yang X."/>
            <person name="Abbasi N."/>
            <person name="Abouelleil A."/>
            <person name="Arachchi H.M."/>
            <person name="Baradarani L."/>
            <person name="Birditt B."/>
            <person name="Bloom S."/>
            <person name="Bloom T."/>
            <person name="Borowsky M.L."/>
            <person name="Burke J."/>
            <person name="Butler J."/>
            <person name="Cook A."/>
            <person name="DeArellano K."/>
            <person name="DeCaprio D."/>
            <person name="Dorris L.III."/>
            <person name="Dors M."/>
            <person name="Eichler E.E."/>
            <person name="Engels R."/>
            <person name="Fahey J."/>
            <person name="Fleetwood P."/>
            <person name="Friedman C."/>
            <person name="Gearin G."/>
            <person name="Hall J.L."/>
            <person name="Hensley G."/>
            <person name="Johnson E."/>
            <person name="Jones C."/>
            <person name="Kamat A."/>
            <person name="Kaur A."/>
            <person name="Locke D.P."/>
            <person name="Madan A."/>
            <person name="Munson G."/>
            <person name="Jaffe D.B."/>
            <person name="Lui A."/>
            <person name="Macdonald P."/>
            <person name="Mauceli E."/>
            <person name="Naylor J.W."/>
            <person name="Nesbitt R."/>
            <person name="Nicol R."/>
            <person name="O'Leary S.B."/>
            <person name="Ratcliffe A."/>
            <person name="Rounsley S."/>
            <person name="She X."/>
            <person name="Sneddon K.M."/>
            <person name="Stewart S."/>
            <person name="Sougnez C."/>
            <person name="Stone S.M."/>
            <person name="Topham K."/>
            <person name="Vincent D."/>
            <person name="Wang S."/>
            <person name="Zimmer A.R."/>
            <person name="Birren B.W."/>
            <person name="Hood L."/>
            <person name="Lander E.S."/>
            <person name="Nusbaum C."/>
        </authorList>
    </citation>
    <scope>NUCLEOTIDE SEQUENCE [LARGE SCALE GENOMIC DNA]</scope>
</reference>
<keyword evidence="4" id="KW-1185">Reference proteome</keyword>
<dbReference type="MassIVE" id="A0A087X1T0"/>
<evidence type="ECO:0000256" key="1">
    <source>
        <dbReference type="SAM" id="MobiDB-lite"/>
    </source>
</evidence>
<dbReference type="Bgee" id="ENSG00000187720">
    <property type="expression patterns" value="Expressed in buccal mucosa cell and 153 other cell types or tissues"/>
</dbReference>